<organism evidence="1 2">
    <name type="scientific">Chryseobacterium oncorhynchi</name>
    <dbReference type="NCBI Taxonomy" id="741074"/>
    <lineage>
        <taxon>Bacteria</taxon>
        <taxon>Pseudomonadati</taxon>
        <taxon>Bacteroidota</taxon>
        <taxon>Flavobacteriia</taxon>
        <taxon>Flavobacteriales</taxon>
        <taxon>Weeksellaceae</taxon>
        <taxon>Chryseobacterium group</taxon>
        <taxon>Chryseobacterium</taxon>
    </lineage>
</organism>
<dbReference type="Proteomes" id="UP000236182">
    <property type="component" value="Unassembled WGS sequence"/>
</dbReference>
<proteinExistence type="predicted"/>
<accession>A0A316WIK6</accession>
<comment type="caution">
    <text evidence="1">The sequence shown here is derived from an EMBL/GenBank/DDBJ whole genome shotgun (WGS) entry which is preliminary data.</text>
</comment>
<name>A0A316WIK6_9FLAO</name>
<evidence type="ECO:0000313" key="2">
    <source>
        <dbReference type="Proteomes" id="UP000236182"/>
    </source>
</evidence>
<reference evidence="1" key="1">
    <citation type="submission" date="2018-04" db="EMBL/GenBank/DDBJ databases">
        <title>Draft Genome Sequences of Chryseobacterium lactis NCTC11390T isolated from milk, Chryseobacterium oncorhynchi 701B-08T from rainbow trout, and Chryseobacterium viscerum 687B-08T from diseased fish.</title>
        <authorList>
            <person name="Jeong J.-J."/>
            <person name="Lee Y.J."/>
            <person name="Pathiraja D."/>
            <person name="Park B."/>
            <person name="Choi I.-G."/>
            <person name="Kim K.D."/>
        </authorList>
    </citation>
    <scope>NUCLEOTIDE SEQUENCE [LARGE SCALE GENOMIC DNA]</scope>
    <source>
        <strain evidence="1">701B-08</strain>
    </source>
</reference>
<protein>
    <submittedName>
        <fullName evidence="1">Uncharacterized protein</fullName>
    </submittedName>
</protein>
<sequence length="200" mass="23534">MKVLFQILFFLMVSVLKGQDVNKLAGLPINIENKKEIIIYQGSEMTIGGKIFRIYQGKDENWNAELIQWFSPYYVSRDEYRITPAKVTPLKSKDILEKAFVTLESMNIGYLPKEDFFRYKTSQSKAVYDNDEKRYGLFTRERSITGGVDFLVKYKSNNDENEFHYSNPESYLNDIPGIDEYESFMKILKYVENNFNIKLN</sequence>
<gene>
    <name evidence="1" type="ORF">C1638_020250</name>
</gene>
<keyword evidence="2" id="KW-1185">Reference proteome</keyword>
<evidence type="ECO:0000313" key="1">
    <source>
        <dbReference type="EMBL" id="PWN60126.1"/>
    </source>
</evidence>
<dbReference type="EMBL" id="PPEI02000008">
    <property type="protein sequence ID" value="PWN60126.1"/>
    <property type="molecule type" value="Genomic_DNA"/>
</dbReference>
<dbReference type="AlphaFoldDB" id="A0A316WIK6"/>